<dbReference type="RefSeq" id="WP_012385717.1">
    <property type="nucleotide sequence ID" value="NC_010581.1"/>
</dbReference>
<keyword evidence="1" id="KW-0812">Transmembrane</keyword>
<dbReference type="eggNOG" id="ENOG5033NIW">
    <property type="taxonomic scope" value="Bacteria"/>
</dbReference>
<reference evidence="2 3" key="2">
    <citation type="journal article" date="2010" name="J. Bacteriol.">
        <title>Complete genome sequence of Beijerinckia indica subsp. indica.</title>
        <authorList>
            <person name="Tamas I."/>
            <person name="Dedysh S.N."/>
            <person name="Liesack W."/>
            <person name="Stott M.B."/>
            <person name="Alam M."/>
            <person name="Murrell J.C."/>
            <person name="Dunfield P.F."/>
        </authorList>
    </citation>
    <scope>NUCLEOTIDE SEQUENCE [LARGE SCALE GENOMIC DNA]</scope>
    <source>
        <strain evidence="3">ATCC 9039 / DSM 1715 / NCIMB 8712</strain>
    </source>
</reference>
<dbReference type="OrthoDB" id="8005311at2"/>
<keyword evidence="1" id="KW-1133">Transmembrane helix</keyword>
<reference evidence="3" key="1">
    <citation type="submission" date="2008-03" db="EMBL/GenBank/DDBJ databases">
        <title>Complete sequence of chromosome of Beijerinckia indica subsp. indica ATCC 9039.</title>
        <authorList>
            <consortium name="US DOE Joint Genome Institute"/>
            <person name="Copeland A."/>
            <person name="Lucas S."/>
            <person name="Lapidus A."/>
            <person name="Glavina del Rio T."/>
            <person name="Dalin E."/>
            <person name="Tice H."/>
            <person name="Bruce D."/>
            <person name="Goodwin L."/>
            <person name="Pitluck S."/>
            <person name="LaButti K."/>
            <person name="Schmutz J."/>
            <person name="Larimer F."/>
            <person name="Land M."/>
            <person name="Hauser L."/>
            <person name="Kyrpides N."/>
            <person name="Mikhailova N."/>
            <person name="Dunfield P.F."/>
            <person name="Dedysh S.N."/>
            <person name="Liesack W."/>
            <person name="Saw J.H."/>
            <person name="Alam M."/>
            <person name="Chen Y."/>
            <person name="Murrell J.C."/>
            <person name="Richardson P."/>
        </authorList>
    </citation>
    <scope>NUCLEOTIDE SEQUENCE [LARGE SCALE GENOMIC DNA]</scope>
    <source>
        <strain evidence="3">ATCC 9039 / DSM 1715 / NCIMB 8712</strain>
    </source>
</reference>
<accession>B2IJZ1</accession>
<name>B2IJZ1_BEII9</name>
<feature type="transmembrane region" description="Helical" evidence="1">
    <location>
        <begin position="21"/>
        <end position="40"/>
    </location>
</feature>
<sequence length="190" mass="20280">MTQDSEVQRSAPRPKDRDTAPGIRLAAAIAAIFGIIYWYWLMSGGANPSSPSADGTSELAVVKDQEMTAALTTMNGPNAFLAQFQKGKDGCRPPLAWVSLVLAPGQPPGNIRLISGDYVSPVFAVSTVPMRIAIPFPRPYETGNGTLTAIDIGGSTMIALLPAWHVSAQDGKVTRPVIWHPIKRCEQPNG</sequence>
<protein>
    <submittedName>
        <fullName evidence="2">Uncharacterized protein</fullName>
    </submittedName>
</protein>
<organism evidence="2 3">
    <name type="scientific">Beijerinckia indica subsp. indica (strain ATCC 9039 / DSM 1715 / NCIMB 8712)</name>
    <dbReference type="NCBI Taxonomy" id="395963"/>
    <lineage>
        <taxon>Bacteria</taxon>
        <taxon>Pseudomonadati</taxon>
        <taxon>Pseudomonadota</taxon>
        <taxon>Alphaproteobacteria</taxon>
        <taxon>Hyphomicrobiales</taxon>
        <taxon>Beijerinckiaceae</taxon>
        <taxon>Beijerinckia</taxon>
    </lineage>
</organism>
<dbReference type="STRING" id="395963.Bind_2797"/>
<evidence type="ECO:0000313" key="3">
    <source>
        <dbReference type="Proteomes" id="UP000001695"/>
    </source>
</evidence>
<evidence type="ECO:0000256" key="1">
    <source>
        <dbReference type="SAM" id="Phobius"/>
    </source>
</evidence>
<keyword evidence="1" id="KW-0472">Membrane</keyword>
<keyword evidence="3" id="KW-1185">Reference proteome</keyword>
<gene>
    <name evidence="2" type="ordered locus">Bind_2797</name>
</gene>
<evidence type="ECO:0000313" key="2">
    <source>
        <dbReference type="EMBL" id="ACB96366.1"/>
    </source>
</evidence>
<dbReference type="Proteomes" id="UP000001695">
    <property type="component" value="Chromosome"/>
</dbReference>
<dbReference type="HOGENOM" id="CLU_1516198_0_0_5"/>
<proteinExistence type="predicted"/>
<dbReference type="AlphaFoldDB" id="B2IJZ1"/>
<dbReference type="KEGG" id="bid:Bind_2797"/>
<dbReference type="EMBL" id="CP001016">
    <property type="protein sequence ID" value="ACB96366.1"/>
    <property type="molecule type" value="Genomic_DNA"/>
</dbReference>